<dbReference type="PANTHER" id="PTHR30026">
    <property type="entry name" value="OUTER MEMBRANE PROTEIN TOLC"/>
    <property type="match status" value="1"/>
</dbReference>
<proteinExistence type="predicted"/>
<evidence type="ECO:0000256" key="1">
    <source>
        <dbReference type="ARBA" id="ARBA00004442"/>
    </source>
</evidence>
<evidence type="ECO:0000313" key="7">
    <source>
        <dbReference type="EMBL" id="KUG22803.1"/>
    </source>
</evidence>
<dbReference type="InterPro" id="IPR051906">
    <property type="entry name" value="TolC-like"/>
</dbReference>
<comment type="subcellular location">
    <subcellularLocation>
        <location evidence="1">Cell outer membrane</location>
    </subcellularLocation>
</comment>
<keyword evidence="2" id="KW-0813">Transport</keyword>
<evidence type="ECO:0000256" key="5">
    <source>
        <dbReference type="ARBA" id="ARBA00023136"/>
    </source>
</evidence>
<dbReference type="GO" id="GO:0015562">
    <property type="term" value="F:efflux transmembrane transporter activity"/>
    <property type="evidence" value="ECO:0007669"/>
    <property type="project" value="InterPro"/>
</dbReference>
<dbReference type="GO" id="GO:0015288">
    <property type="term" value="F:porin activity"/>
    <property type="evidence" value="ECO:0007669"/>
    <property type="project" value="TreeGrafter"/>
</dbReference>
<gene>
    <name evidence="7" type="ORF">ASZ90_007414</name>
</gene>
<dbReference type="EMBL" id="LNQE01000940">
    <property type="protein sequence ID" value="KUG22803.1"/>
    <property type="molecule type" value="Genomic_DNA"/>
</dbReference>
<dbReference type="Gene3D" id="1.20.1600.10">
    <property type="entry name" value="Outer membrane efflux proteins (OEP)"/>
    <property type="match status" value="1"/>
</dbReference>
<evidence type="ECO:0000256" key="2">
    <source>
        <dbReference type="ARBA" id="ARBA00022448"/>
    </source>
</evidence>
<evidence type="ECO:0000256" key="6">
    <source>
        <dbReference type="ARBA" id="ARBA00023237"/>
    </source>
</evidence>
<dbReference type="GO" id="GO:0009279">
    <property type="term" value="C:cell outer membrane"/>
    <property type="evidence" value="ECO:0007669"/>
    <property type="project" value="UniProtKB-SubCell"/>
</dbReference>
<dbReference type="InterPro" id="IPR003423">
    <property type="entry name" value="OMP_efflux"/>
</dbReference>
<keyword evidence="4" id="KW-0812">Transmembrane</keyword>
<dbReference type="SUPFAM" id="SSF56954">
    <property type="entry name" value="Outer membrane efflux proteins (OEP)"/>
    <property type="match status" value="1"/>
</dbReference>
<dbReference type="InterPro" id="IPR028351">
    <property type="entry name" value="CyaE"/>
</dbReference>
<dbReference type="Pfam" id="PF02321">
    <property type="entry name" value="OEP"/>
    <property type="match status" value="2"/>
</dbReference>
<keyword evidence="6" id="KW-0998">Cell outer membrane</keyword>
<evidence type="ECO:0000256" key="3">
    <source>
        <dbReference type="ARBA" id="ARBA00022452"/>
    </source>
</evidence>
<evidence type="ECO:0000256" key="4">
    <source>
        <dbReference type="ARBA" id="ARBA00022692"/>
    </source>
</evidence>
<accession>A0A0W8FR63</accession>
<dbReference type="AlphaFoldDB" id="A0A0W8FR63"/>
<reference evidence="7" key="1">
    <citation type="journal article" date="2015" name="Proc. Natl. Acad. Sci. U.S.A.">
        <title>Networks of energetic and metabolic interactions define dynamics in microbial communities.</title>
        <authorList>
            <person name="Embree M."/>
            <person name="Liu J.K."/>
            <person name="Al-Bassam M.M."/>
            <person name="Zengler K."/>
        </authorList>
    </citation>
    <scope>NUCLEOTIDE SEQUENCE</scope>
</reference>
<dbReference type="PANTHER" id="PTHR30026:SF20">
    <property type="entry name" value="OUTER MEMBRANE PROTEIN TOLC"/>
    <property type="match status" value="1"/>
</dbReference>
<name>A0A0W8FR63_9ZZZZ</name>
<dbReference type="PIRSF" id="PIRSF001892">
    <property type="entry name" value="CyaE"/>
    <property type="match status" value="1"/>
</dbReference>
<comment type="caution">
    <text evidence="7">The sequence shown here is derived from an EMBL/GenBank/DDBJ whole genome shotgun (WGS) entry which is preliminary data.</text>
</comment>
<protein>
    <submittedName>
        <fullName evidence="7">Outer membrane protein</fullName>
    </submittedName>
</protein>
<dbReference type="GO" id="GO:1990281">
    <property type="term" value="C:efflux pump complex"/>
    <property type="evidence" value="ECO:0007669"/>
    <property type="project" value="TreeGrafter"/>
</dbReference>
<sequence>MQKKIILIIIFTFLLPLVSTAVESAAKNTTYNLDQCISIALEKHPSLKASAGTIKVNESKVGQAKANYYPQINLSTSYQRIGPTSPPGSNLDSYDNYSTDVNVGMTLFDFGKTSTQVKIQNLNVNASRADYDDVMTMVVLNVKNAYYNLLQNQRNLVVAIDTMQQFQQHLDQANAFFRIGTKPKFDVTKAEVDFGNARLNVLKAENAVRAARIILKDVMGIPGNADFNIVDNLTFQKSKLQLNDVLNKANSARPDLRSVIAKREATEKSIDLAQKGYYPTFSGSAGYGYSGTDFPLGSGWNAGAALSFPIFTGLSTKYQVDEARANLEVLKANEDSIRQAIILDVKQSYLNLQDTAQQISMAEMTVLQAKANYDLASGRYRTGVGSPIEVADATITLNNSRANLNTALYNYKIAQAALEKSIGATP</sequence>
<keyword evidence="5" id="KW-0472">Membrane</keyword>
<keyword evidence="3" id="KW-1134">Transmembrane beta strand</keyword>
<organism evidence="7">
    <name type="scientific">hydrocarbon metagenome</name>
    <dbReference type="NCBI Taxonomy" id="938273"/>
    <lineage>
        <taxon>unclassified sequences</taxon>
        <taxon>metagenomes</taxon>
        <taxon>ecological metagenomes</taxon>
    </lineage>
</organism>